<accession>A0AAD6T3M5</accession>
<name>A0AAD6T3M5_9AGAR</name>
<dbReference type="AlphaFoldDB" id="A0AAD6T3M5"/>
<proteinExistence type="predicted"/>
<feature type="region of interest" description="Disordered" evidence="1">
    <location>
        <begin position="24"/>
        <end position="44"/>
    </location>
</feature>
<evidence type="ECO:0000256" key="1">
    <source>
        <dbReference type="SAM" id="MobiDB-lite"/>
    </source>
</evidence>
<gene>
    <name evidence="2" type="ORF">C8F04DRAFT_1255423</name>
</gene>
<sequence length="179" mass="20145">MRFSSLGQNIGGKWADLAKAVEERRKRRTPVPTPAPLPADLDSDNDPDLDYNIMNAKKELYCYDAGRMRYGSLNESTPCEQMDVLICDASVCGHQMKVQQGTYSLNKIRRTSPRRWLYGVKGQGARLANCQLQWVIFRDKTNLIELDLAGRGGDPPHISVLSDGPYNQDLYHPAMGEWG</sequence>
<comment type="caution">
    <text evidence="2">The sequence shown here is derived from an EMBL/GenBank/DDBJ whole genome shotgun (WGS) entry which is preliminary data.</text>
</comment>
<evidence type="ECO:0000313" key="3">
    <source>
        <dbReference type="Proteomes" id="UP001218188"/>
    </source>
</evidence>
<dbReference type="Proteomes" id="UP001218188">
    <property type="component" value="Unassembled WGS sequence"/>
</dbReference>
<protein>
    <submittedName>
        <fullName evidence="2">Uncharacterized protein</fullName>
    </submittedName>
</protein>
<reference evidence="2" key="1">
    <citation type="submission" date="2023-03" db="EMBL/GenBank/DDBJ databases">
        <title>Massive genome expansion in bonnet fungi (Mycena s.s.) driven by repeated elements and novel gene families across ecological guilds.</title>
        <authorList>
            <consortium name="Lawrence Berkeley National Laboratory"/>
            <person name="Harder C.B."/>
            <person name="Miyauchi S."/>
            <person name="Viragh M."/>
            <person name="Kuo A."/>
            <person name="Thoen E."/>
            <person name="Andreopoulos B."/>
            <person name="Lu D."/>
            <person name="Skrede I."/>
            <person name="Drula E."/>
            <person name="Henrissat B."/>
            <person name="Morin E."/>
            <person name="Kohler A."/>
            <person name="Barry K."/>
            <person name="LaButti K."/>
            <person name="Morin E."/>
            <person name="Salamov A."/>
            <person name="Lipzen A."/>
            <person name="Mereny Z."/>
            <person name="Hegedus B."/>
            <person name="Baldrian P."/>
            <person name="Stursova M."/>
            <person name="Weitz H."/>
            <person name="Taylor A."/>
            <person name="Grigoriev I.V."/>
            <person name="Nagy L.G."/>
            <person name="Martin F."/>
            <person name="Kauserud H."/>
        </authorList>
    </citation>
    <scope>NUCLEOTIDE SEQUENCE</scope>
    <source>
        <strain evidence="2">CBHHK200</strain>
    </source>
</reference>
<evidence type="ECO:0000313" key="2">
    <source>
        <dbReference type="EMBL" id="KAJ7038848.1"/>
    </source>
</evidence>
<dbReference type="EMBL" id="JARJCM010000029">
    <property type="protein sequence ID" value="KAJ7038848.1"/>
    <property type="molecule type" value="Genomic_DNA"/>
</dbReference>
<organism evidence="2 3">
    <name type="scientific">Mycena alexandri</name>
    <dbReference type="NCBI Taxonomy" id="1745969"/>
    <lineage>
        <taxon>Eukaryota</taxon>
        <taxon>Fungi</taxon>
        <taxon>Dikarya</taxon>
        <taxon>Basidiomycota</taxon>
        <taxon>Agaricomycotina</taxon>
        <taxon>Agaricomycetes</taxon>
        <taxon>Agaricomycetidae</taxon>
        <taxon>Agaricales</taxon>
        <taxon>Marasmiineae</taxon>
        <taxon>Mycenaceae</taxon>
        <taxon>Mycena</taxon>
    </lineage>
</organism>
<keyword evidence="3" id="KW-1185">Reference proteome</keyword>